<reference evidence="10 11" key="1">
    <citation type="submission" date="2015-10" db="EMBL/GenBank/DDBJ databases">
        <title>Draft genome sequence of Streptomyces caeruleatus NRRL B-24802, type strain for the species Streptomyces caeruleatus.</title>
        <authorList>
            <person name="Ruckert C."/>
            <person name="Winkler A."/>
            <person name="Kalinowski J."/>
            <person name="Kampfer P."/>
            <person name="Glaeser S."/>
        </authorList>
    </citation>
    <scope>NUCLEOTIDE SEQUENCE [LARGE SCALE GENOMIC DNA]</scope>
    <source>
        <strain evidence="10 11">NRRL B-24802</strain>
    </source>
</reference>
<dbReference type="OrthoDB" id="9780560at2"/>
<keyword evidence="2" id="KW-1003">Cell membrane</keyword>
<evidence type="ECO:0000313" key="11">
    <source>
        <dbReference type="Proteomes" id="UP000053429"/>
    </source>
</evidence>
<feature type="transmembrane region" description="Helical" evidence="7">
    <location>
        <begin position="810"/>
        <end position="829"/>
    </location>
</feature>
<evidence type="ECO:0000259" key="9">
    <source>
        <dbReference type="Pfam" id="PF12704"/>
    </source>
</evidence>
<dbReference type="InterPro" id="IPR050250">
    <property type="entry name" value="Macrolide_Exporter_MacB"/>
</dbReference>
<evidence type="ECO:0000256" key="3">
    <source>
        <dbReference type="ARBA" id="ARBA00022692"/>
    </source>
</evidence>
<feature type="transmembrane region" description="Helical" evidence="7">
    <location>
        <begin position="411"/>
        <end position="430"/>
    </location>
</feature>
<feature type="domain" description="ABC3 transporter permease C-terminal" evidence="8">
    <location>
        <begin position="720"/>
        <end position="836"/>
    </location>
</feature>
<feature type="transmembrane region" description="Helical" evidence="7">
    <location>
        <begin position="716"/>
        <end position="741"/>
    </location>
</feature>
<keyword evidence="11" id="KW-1185">Reference proteome</keyword>
<organism evidence="10 11">
    <name type="scientific">Streptomyces caeruleatus</name>
    <dbReference type="NCBI Taxonomy" id="661399"/>
    <lineage>
        <taxon>Bacteria</taxon>
        <taxon>Bacillati</taxon>
        <taxon>Actinomycetota</taxon>
        <taxon>Actinomycetes</taxon>
        <taxon>Kitasatosporales</taxon>
        <taxon>Streptomycetaceae</taxon>
        <taxon>Streptomyces</taxon>
    </lineage>
</organism>
<evidence type="ECO:0000313" key="10">
    <source>
        <dbReference type="EMBL" id="KUN98260.1"/>
    </source>
</evidence>
<comment type="caution">
    <text evidence="10">The sequence shown here is derived from an EMBL/GenBank/DDBJ whole genome shotgun (WGS) entry which is preliminary data.</text>
</comment>
<dbReference type="Pfam" id="PF12704">
    <property type="entry name" value="MacB_PCD"/>
    <property type="match status" value="2"/>
</dbReference>
<feature type="transmembrane region" description="Helical" evidence="7">
    <location>
        <begin position="436"/>
        <end position="456"/>
    </location>
</feature>
<sequence>MFRTALRNVLAHKARLLMTVLAVMLGVAFVSGTLVFADTLSNAFRNQSAKSYDDVAVAVTSHADPDNPKEEPGLSARTLDKISAVDGVDAAYGRVDGFAGVADPDGKLIGVGWSNKGANFSPGKDGKDPAYTFTDGSGPVKDDQIALDKESAAKGEYQVGDRVRVATNGPVKEYTLSGVFTTEDGAVNAGGSLVLFDTAVAQKQYLKPGYFASATVTAAPGADDARILDAVGPLLPDTADAKTGQALADEQAEQIEQGMSSLKQVLLGFAGIALFVGVFLISNTFTMLVAQRTKEIALMRAVGASRKQITRSVLAEAAVVGLVASVIGFVLGIGLAVGLRSGMAAFDMKIPGGPLIVSATPVLAAIGVGVLITMFAAWLPGRRAAKIPPVAAMSSVHAVATTKSLVVRNSIGAAVTALGSAAIVLGASSGGDDGRMYIAAGAFFALIGVIILIPLLSRPVIALVRPLLVGPFGVAGKLAGQNAVRNPRRTGATASALAIGLTLVTGLSVLGITVGTAIDKMTTDNIKADYMVSMANGGDLDQSALTALQKAKGVSAVSPQQSVYFELGGDDFVSASAVTPGDIEQVLKVDVVSGSVDSLAKGQIAVAEKTAKSRGWKPGDSLPVTYGDEKKGKLTVGAVFKDSEFLSPVLVDTEVVKPHETQPYIQQIFVKVDGGQSASNEQVLIDALGDNPAITVMDRQDIRNEFGGAINTMLNIMYGLLAMALIIAVLGVVNTLAMSVFERQQEIGMLRAIGLDRRRVKRMVRLEAVVISVFGAVVGIGLGSFLGWAIGETIADQIPGYALVLPWDRIGIFLVLAGLVGVLAALWPARNAARLNMLNAIKAE</sequence>
<keyword evidence="4 7" id="KW-1133">Transmembrane helix</keyword>
<protein>
    <submittedName>
        <fullName evidence="10">ABC transporter</fullName>
    </submittedName>
</protein>
<dbReference type="EMBL" id="LMWY01000037">
    <property type="protein sequence ID" value="KUN98260.1"/>
    <property type="molecule type" value="Genomic_DNA"/>
</dbReference>
<keyword evidence="3 7" id="KW-0812">Transmembrane</keyword>
<evidence type="ECO:0000256" key="6">
    <source>
        <dbReference type="ARBA" id="ARBA00038076"/>
    </source>
</evidence>
<dbReference type="GO" id="GO:0022857">
    <property type="term" value="F:transmembrane transporter activity"/>
    <property type="evidence" value="ECO:0007669"/>
    <property type="project" value="TreeGrafter"/>
</dbReference>
<dbReference type="RefSeq" id="WP_062722156.1">
    <property type="nucleotide sequence ID" value="NZ_KQ948933.1"/>
</dbReference>
<feature type="domain" description="MacB-like periplasmic core" evidence="9">
    <location>
        <begin position="17"/>
        <end position="231"/>
    </location>
</feature>
<dbReference type="InterPro" id="IPR025857">
    <property type="entry name" value="MacB_PCD"/>
</dbReference>
<feature type="domain" description="ABC3 transporter permease C-terminal" evidence="8">
    <location>
        <begin position="269"/>
        <end position="389"/>
    </location>
</feature>
<feature type="transmembrane region" description="Helical" evidence="7">
    <location>
        <begin position="313"/>
        <end position="335"/>
    </location>
</feature>
<evidence type="ECO:0000259" key="8">
    <source>
        <dbReference type="Pfam" id="PF02687"/>
    </source>
</evidence>
<comment type="subcellular location">
    <subcellularLocation>
        <location evidence="1">Cell membrane</location>
        <topology evidence="1">Multi-pass membrane protein</topology>
    </subcellularLocation>
</comment>
<gene>
    <name evidence="10" type="ORF">AQJ67_28360</name>
</gene>
<dbReference type="PANTHER" id="PTHR30572">
    <property type="entry name" value="MEMBRANE COMPONENT OF TRANSPORTER-RELATED"/>
    <property type="match status" value="1"/>
</dbReference>
<accession>A0A101TTN0</accession>
<evidence type="ECO:0000256" key="1">
    <source>
        <dbReference type="ARBA" id="ARBA00004651"/>
    </source>
</evidence>
<dbReference type="Proteomes" id="UP000053429">
    <property type="component" value="Unassembled WGS sequence"/>
</dbReference>
<comment type="similarity">
    <text evidence="6">Belongs to the ABC-4 integral membrane protein family.</text>
</comment>
<dbReference type="AlphaFoldDB" id="A0A101TTN0"/>
<evidence type="ECO:0000256" key="7">
    <source>
        <dbReference type="SAM" id="Phobius"/>
    </source>
</evidence>
<evidence type="ECO:0000256" key="4">
    <source>
        <dbReference type="ARBA" id="ARBA00022989"/>
    </source>
</evidence>
<dbReference type="Pfam" id="PF02687">
    <property type="entry name" value="FtsX"/>
    <property type="match status" value="2"/>
</dbReference>
<name>A0A101TTN0_9ACTN</name>
<dbReference type="GO" id="GO:0005886">
    <property type="term" value="C:plasma membrane"/>
    <property type="evidence" value="ECO:0007669"/>
    <property type="project" value="UniProtKB-SubCell"/>
</dbReference>
<evidence type="ECO:0000256" key="2">
    <source>
        <dbReference type="ARBA" id="ARBA00022475"/>
    </source>
</evidence>
<dbReference type="STRING" id="661399.AQJ67_28360"/>
<feature type="transmembrane region" description="Helical" evidence="7">
    <location>
        <begin position="495"/>
        <end position="518"/>
    </location>
</feature>
<feature type="domain" description="MacB-like periplasmic core" evidence="9">
    <location>
        <begin position="490"/>
        <end position="678"/>
    </location>
</feature>
<feature type="transmembrane region" description="Helical" evidence="7">
    <location>
        <begin position="768"/>
        <end position="790"/>
    </location>
</feature>
<proteinExistence type="inferred from homology"/>
<feature type="transmembrane region" description="Helical" evidence="7">
    <location>
        <begin position="265"/>
        <end position="290"/>
    </location>
</feature>
<feature type="transmembrane region" description="Helical" evidence="7">
    <location>
        <begin position="355"/>
        <end position="379"/>
    </location>
</feature>
<keyword evidence="5 7" id="KW-0472">Membrane</keyword>
<dbReference type="InterPro" id="IPR003838">
    <property type="entry name" value="ABC3_permease_C"/>
</dbReference>
<dbReference type="PANTHER" id="PTHR30572:SF4">
    <property type="entry name" value="ABC TRANSPORTER PERMEASE YTRF"/>
    <property type="match status" value="1"/>
</dbReference>
<evidence type="ECO:0000256" key="5">
    <source>
        <dbReference type="ARBA" id="ARBA00023136"/>
    </source>
</evidence>